<gene>
    <name evidence="2" type="ORF">DFH08DRAFT_18663</name>
</gene>
<reference evidence="2" key="1">
    <citation type="submission" date="2023-03" db="EMBL/GenBank/DDBJ databases">
        <title>Massive genome expansion in bonnet fungi (Mycena s.s.) driven by repeated elements and novel gene families across ecological guilds.</title>
        <authorList>
            <consortium name="Lawrence Berkeley National Laboratory"/>
            <person name="Harder C.B."/>
            <person name="Miyauchi S."/>
            <person name="Viragh M."/>
            <person name="Kuo A."/>
            <person name="Thoen E."/>
            <person name="Andreopoulos B."/>
            <person name="Lu D."/>
            <person name="Skrede I."/>
            <person name="Drula E."/>
            <person name="Henrissat B."/>
            <person name="Morin E."/>
            <person name="Kohler A."/>
            <person name="Barry K."/>
            <person name="LaButti K."/>
            <person name="Morin E."/>
            <person name="Salamov A."/>
            <person name="Lipzen A."/>
            <person name="Mereny Z."/>
            <person name="Hegedus B."/>
            <person name="Baldrian P."/>
            <person name="Stursova M."/>
            <person name="Weitz H."/>
            <person name="Taylor A."/>
            <person name="Grigoriev I.V."/>
            <person name="Nagy L.G."/>
            <person name="Martin F."/>
            <person name="Kauserud H."/>
        </authorList>
    </citation>
    <scope>NUCLEOTIDE SEQUENCE</scope>
    <source>
        <strain evidence="2">CBHHK002</strain>
    </source>
</reference>
<name>A0AAD7AUL0_9AGAR</name>
<organism evidence="2 3">
    <name type="scientific">Mycena albidolilacea</name>
    <dbReference type="NCBI Taxonomy" id="1033008"/>
    <lineage>
        <taxon>Eukaryota</taxon>
        <taxon>Fungi</taxon>
        <taxon>Dikarya</taxon>
        <taxon>Basidiomycota</taxon>
        <taxon>Agaricomycotina</taxon>
        <taxon>Agaricomycetes</taxon>
        <taxon>Agaricomycetidae</taxon>
        <taxon>Agaricales</taxon>
        <taxon>Marasmiineae</taxon>
        <taxon>Mycenaceae</taxon>
        <taxon>Mycena</taxon>
    </lineage>
</organism>
<dbReference type="AlphaFoldDB" id="A0AAD7AUL0"/>
<dbReference type="Proteomes" id="UP001218218">
    <property type="component" value="Unassembled WGS sequence"/>
</dbReference>
<evidence type="ECO:0000256" key="1">
    <source>
        <dbReference type="SAM" id="MobiDB-lite"/>
    </source>
</evidence>
<evidence type="ECO:0000313" key="3">
    <source>
        <dbReference type="Proteomes" id="UP001218218"/>
    </source>
</evidence>
<comment type="caution">
    <text evidence="2">The sequence shown here is derived from an EMBL/GenBank/DDBJ whole genome shotgun (WGS) entry which is preliminary data.</text>
</comment>
<feature type="region of interest" description="Disordered" evidence="1">
    <location>
        <begin position="51"/>
        <end position="73"/>
    </location>
</feature>
<feature type="region of interest" description="Disordered" evidence="1">
    <location>
        <begin position="95"/>
        <end position="134"/>
    </location>
</feature>
<accession>A0AAD7AUL0</accession>
<dbReference type="EMBL" id="JARIHO010000001">
    <property type="protein sequence ID" value="KAJ7368209.1"/>
    <property type="molecule type" value="Genomic_DNA"/>
</dbReference>
<evidence type="ECO:0000313" key="2">
    <source>
        <dbReference type="EMBL" id="KAJ7368209.1"/>
    </source>
</evidence>
<sequence>MEVLLKFEMVCGICRVASFGPHCRRGLIHPQLLYVPMNHASLVHYLGNLGNDSPDRPTPRRRVSSHPCLPERLPTTGFLQREAEIDAPKAVLRQLRRSPSPSPPHSPELENDESPSVEEAPVHQRRPSLSSLASSASSIRSFGSLLQRRRGVNTQSSWKEPQPFEVLRAVERKDVMYLMEIRDRAFHLLVRMSGGITPLLHAMRLGQSHREVAIILLGAFSRWVNHIEDDQLEDPRTKMVLKALRTNLKLAIDYGLTKTQGSDLTASFLQTLIMSQGETWVLGQAANVGLALRAGTEGHPVSTADAAVRKFATRELGKADLIATLADYIANATADLLMMGAWSNACDVLELEQIPTYYFARDDRVYKAFVERLDEHKTAIQNKLSKRLKWQLRVLRTVLEGRTTTYRSKVELLAGELDEGDGV</sequence>
<proteinExistence type="predicted"/>
<keyword evidence="3" id="KW-1185">Reference proteome</keyword>
<protein>
    <submittedName>
        <fullName evidence="2">Uncharacterized protein</fullName>
    </submittedName>
</protein>